<comment type="caution">
    <text evidence="7">The sequence shown here is derived from an EMBL/GenBank/DDBJ whole genome shotgun (WGS) entry which is preliminary data.</text>
</comment>
<sequence>MFSDMQHRSPAWPQRTSPSLGPSHMPPPMALDYQYHQQPQQPSSMPMPPTYPSAPMPAAPSSGVARPTVQPGWFPLQDTSVSDGPPNSFGAKDSHLIMDPMMASPVGPRHSSVSWPSDPSTYMQDAARSLMPRAESGMGYVMYPNGIQTPYHPTMASSSWHEDHARLVQPMSNTGTVMGHIRSLSLGSMDDLHMTRSYPHGIVSGIGVSPRLPGMTGYPSPRKKNHREISIGRWTSDEHRVFLKGLEIYQGPAWGEIARMIGTRTSTQVRTHAQKFFTKLARTNQTLPHFEAQIEKERTRLIAQGTMVASRPSVTPTIAPGMELQ</sequence>
<dbReference type="SUPFAM" id="SSF46689">
    <property type="entry name" value="Homeodomain-like"/>
    <property type="match status" value="1"/>
</dbReference>
<evidence type="ECO:0000259" key="6">
    <source>
        <dbReference type="PROSITE" id="PS51294"/>
    </source>
</evidence>
<evidence type="ECO:0008006" key="9">
    <source>
        <dbReference type="Google" id="ProtNLM"/>
    </source>
</evidence>
<feature type="compositionally biased region" description="Pro residues" evidence="4">
    <location>
        <begin position="45"/>
        <end position="58"/>
    </location>
</feature>
<evidence type="ECO:0000256" key="4">
    <source>
        <dbReference type="SAM" id="MobiDB-lite"/>
    </source>
</evidence>
<dbReference type="NCBIfam" id="TIGR01557">
    <property type="entry name" value="myb_SHAQKYF"/>
    <property type="match status" value="1"/>
</dbReference>
<keyword evidence="3" id="KW-0539">Nucleus</keyword>
<name>A0AAD5Q7Y1_PYTIN</name>
<accession>A0AAD5Q7Y1</accession>
<dbReference type="Proteomes" id="UP001209570">
    <property type="component" value="Unassembled WGS sequence"/>
</dbReference>
<dbReference type="PROSITE" id="PS50090">
    <property type="entry name" value="MYB_LIKE"/>
    <property type="match status" value="1"/>
</dbReference>
<dbReference type="SMART" id="SM00717">
    <property type="entry name" value="SANT"/>
    <property type="match status" value="1"/>
</dbReference>
<evidence type="ECO:0000313" key="7">
    <source>
        <dbReference type="EMBL" id="KAJ0399396.1"/>
    </source>
</evidence>
<gene>
    <name evidence="7" type="ORF">P43SY_008154</name>
</gene>
<keyword evidence="2" id="KW-0804">Transcription</keyword>
<dbReference type="PANTHER" id="PTHR12802:SF173">
    <property type="entry name" value="MYB-LIKE PROTEIN K"/>
    <property type="match status" value="1"/>
</dbReference>
<evidence type="ECO:0000256" key="3">
    <source>
        <dbReference type="ARBA" id="ARBA00023242"/>
    </source>
</evidence>
<evidence type="ECO:0000313" key="8">
    <source>
        <dbReference type="Proteomes" id="UP001209570"/>
    </source>
</evidence>
<dbReference type="GO" id="GO:0003677">
    <property type="term" value="F:DNA binding"/>
    <property type="evidence" value="ECO:0007669"/>
    <property type="project" value="InterPro"/>
</dbReference>
<dbReference type="InterPro" id="IPR009057">
    <property type="entry name" value="Homeodomain-like_sf"/>
</dbReference>
<feature type="region of interest" description="Disordered" evidence="4">
    <location>
        <begin position="1"/>
        <end position="94"/>
    </location>
</feature>
<dbReference type="Gene3D" id="1.10.10.60">
    <property type="entry name" value="Homeodomain-like"/>
    <property type="match status" value="1"/>
</dbReference>
<dbReference type="PROSITE" id="PS51294">
    <property type="entry name" value="HTH_MYB"/>
    <property type="match status" value="1"/>
</dbReference>
<evidence type="ECO:0000256" key="1">
    <source>
        <dbReference type="ARBA" id="ARBA00023015"/>
    </source>
</evidence>
<keyword evidence="1" id="KW-0805">Transcription regulation</keyword>
<feature type="compositionally biased region" description="Low complexity" evidence="4">
    <location>
        <begin position="33"/>
        <end position="44"/>
    </location>
</feature>
<proteinExistence type="predicted"/>
<dbReference type="EMBL" id="JAKCXM010000184">
    <property type="protein sequence ID" value="KAJ0399396.1"/>
    <property type="molecule type" value="Genomic_DNA"/>
</dbReference>
<feature type="domain" description="HTH myb-type" evidence="6">
    <location>
        <begin position="226"/>
        <end position="281"/>
    </location>
</feature>
<dbReference type="InterPro" id="IPR006447">
    <property type="entry name" value="Myb_dom_plants"/>
</dbReference>
<evidence type="ECO:0000256" key="2">
    <source>
        <dbReference type="ARBA" id="ARBA00023163"/>
    </source>
</evidence>
<reference evidence="7" key="1">
    <citation type="submission" date="2021-12" db="EMBL/GenBank/DDBJ databases">
        <title>Prjna785345.</title>
        <authorList>
            <person name="Rujirawat T."/>
            <person name="Krajaejun T."/>
        </authorList>
    </citation>
    <scope>NUCLEOTIDE SEQUENCE</scope>
    <source>
        <strain evidence="7">Pi057C3</strain>
    </source>
</reference>
<dbReference type="InterPro" id="IPR017930">
    <property type="entry name" value="Myb_dom"/>
</dbReference>
<dbReference type="AlphaFoldDB" id="A0AAD5Q7Y1"/>
<dbReference type="Pfam" id="PF00249">
    <property type="entry name" value="Myb_DNA-binding"/>
    <property type="match status" value="1"/>
</dbReference>
<keyword evidence="8" id="KW-1185">Reference proteome</keyword>
<feature type="domain" description="Myb-like" evidence="5">
    <location>
        <begin position="226"/>
        <end position="277"/>
    </location>
</feature>
<dbReference type="InterPro" id="IPR001005">
    <property type="entry name" value="SANT/Myb"/>
</dbReference>
<dbReference type="PANTHER" id="PTHR12802">
    <property type="entry name" value="SWI/SNF COMPLEX-RELATED"/>
    <property type="match status" value="1"/>
</dbReference>
<dbReference type="CDD" id="cd00167">
    <property type="entry name" value="SANT"/>
    <property type="match status" value="1"/>
</dbReference>
<protein>
    <recommendedName>
        <fullName evidence="9">Myb-like DNA-binding protein</fullName>
    </recommendedName>
</protein>
<evidence type="ECO:0000259" key="5">
    <source>
        <dbReference type="PROSITE" id="PS50090"/>
    </source>
</evidence>
<organism evidence="7 8">
    <name type="scientific">Pythium insidiosum</name>
    <name type="common">Pythiosis disease agent</name>
    <dbReference type="NCBI Taxonomy" id="114742"/>
    <lineage>
        <taxon>Eukaryota</taxon>
        <taxon>Sar</taxon>
        <taxon>Stramenopiles</taxon>
        <taxon>Oomycota</taxon>
        <taxon>Peronosporomycetes</taxon>
        <taxon>Pythiales</taxon>
        <taxon>Pythiaceae</taxon>
        <taxon>Pythium</taxon>
    </lineage>
</organism>